<evidence type="ECO:0000256" key="5">
    <source>
        <dbReference type="ARBA" id="ARBA00023125"/>
    </source>
</evidence>
<evidence type="ECO:0000256" key="3">
    <source>
        <dbReference type="ARBA" id="ARBA00022840"/>
    </source>
</evidence>
<dbReference type="EMBL" id="OX336137">
    <property type="protein sequence ID" value="CAI2719669.1"/>
    <property type="molecule type" value="Genomic_DNA"/>
</dbReference>
<feature type="compositionally biased region" description="Basic and acidic residues" evidence="7">
    <location>
        <begin position="750"/>
        <end position="774"/>
    </location>
</feature>
<dbReference type="SUPFAM" id="SSF52540">
    <property type="entry name" value="P-loop containing nucleoside triphosphate hydrolases"/>
    <property type="match status" value="1"/>
</dbReference>
<feature type="coiled-coil region" evidence="6">
    <location>
        <begin position="186"/>
        <end position="494"/>
    </location>
</feature>
<dbReference type="Pfam" id="PF02463">
    <property type="entry name" value="SMC_N"/>
    <property type="match status" value="1"/>
</dbReference>
<comment type="function">
    <text evidence="6">Required for chromosome condensation and partitioning.</text>
</comment>
<dbReference type="InterPro" id="IPR011890">
    <property type="entry name" value="SMC_prok"/>
</dbReference>
<feature type="compositionally biased region" description="Basic and acidic residues" evidence="7">
    <location>
        <begin position="795"/>
        <end position="815"/>
    </location>
</feature>
<feature type="domain" description="SMC hinge" evidence="8">
    <location>
        <begin position="528"/>
        <end position="643"/>
    </location>
</feature>
<comment type="subunit">
    <text evidence="6">Homodimer.</text>
</comment>
<dbReference type="SUPFAM" id="SSF75553">
    <property type="entry name" value="Smc hinge domain"/>
    <property type="match status" value="1"/>
</dbReference>
<evidence type="ECO:0000256" key="4">
    <source>
        <dbReference type="ARBA" id="ARBA00023054"/>
    </source>
</evidence>
<evidence type="ECO:0000313" key="10">
    <source>
        <dbReference type="Proteomes" id="UP001157733"/>
    </source>
</evidence>
<dbReference type="InterPro" id="IPR003395">
    <property type="entry name" value="RecF/RecN/SMC_N"/>
</dbReference>
<dbReference type="Proteomes" id="UP001157733">
    <property type="component" value="Chromosome"/>
</dbReference>
<dbReference type="PANTHER" id="PTHR43977">
    <property type="entry name" value="STRUCTURAL MAINTENANCE OF CHROMOSOMES PROTEIN 3"/>
    <property type="match status" value="1"/>
</dbReference>
<feature type="region of interest" description="Disordered" evidence="7">
    <location>
        <begin position="787"/>
        <end position="817"/>
    </location>
</feature>
<dbReference type="SMART" id="SM00968">
    <property type="entry name" value="SMC_hinge"/>
    <property type="match status" value="1"/>
</dbReference>
<dbReference type="InterPro" id="IPR024704">
    <property type="entry name" value="SMC"/>
</dbReference>
<feature type="binding site" evidence="6">
    <location>
        <begin position="32"/>
        <end position="39"/>
    </location>
    <ligand>
        <name>ATP</name>
        <dbReference type="ChEBI" id="CHEBI:30616"/>
    </ligand>
</feature>
<dbReference type="InterPro" id="IPR027417">
    <property type="entry name" value="P-loop_NTPase"/>
</dbReference>
<gene>
    <name evidence="6 9" type="primary">smc</name>
    <name evidence="9" type="ORF">NSPWAT_2813</name>
</gene>
<evidence type="ECO:0000256" key="1">
    <source>
        <dbReference type="ARBA" id="ARBA00022490"/>
    </source>
</evidence>
<dbReference type="CDD" id="cd03278">
    <property type="entry name" value="ABC_SMC_barmotin"/>
    <property type="match status" value="1"/>
</dbReference>
<dbReference type="Gene3D" id="1.20.1060.20">
    <property type="match status" value="1"/>
</dbReference>
<dbReference type="RefSeq" id="WP_282012486.1">
    <property type="nucleotide sequence ID" value="NZ_OX336137.1"/>
</dbReference>
<dbReference type="Gene3D" id="3.30.70.1620">
    <property type="match status" value="1"/>
</dbReference>
<proteinExistence type="inferred from homology"/>
<organism evidence="9 10">
    <name type="scientific">Nitrospina watsonii</name>
    <dbReference type="NCBI Taxonomy" id="1323948"/>
    <lineage>
        <taxon>Bacteria</taxon>
        <taxon>Pseudomonadati</taxon>
        <taxon>Nitrospinota/Tectimicrobiota group</taxon>
        <taxon>Nitrospinota</taxon>
        <taxon>Nitrospinia</taxon>
        <taxon>Nitrospinales</taxon>
        <taxon>Nitrospinaceae</taxon>
        <taxon>Nitrospina</taxon>
    </lineage>
</organism>
<dbReference type="PIRSF" id="PIRSF005719">
    <property type="entry name" value="SMC"/>
    <property type="match status" value="1"/>
</dbReference>
<keyword evidence="10" id="KW-1185">Reference proteome</keyword>
<accession>A0ABM9HHD3</accession>
<keyword evidence="2 6" id="KW-0547">Nucleotide-binding</keyword>
<comment type="domain">
    <text evidence="6">Contains large globular domains required for ATP hydrolysis at each terminus and a third globular domain forming a flexible hinge near the middle of the molecule. These domains are separated by coiled-coil structures.</text>
</comment>
<feature type="region of interest" description="Disordered" evidence="7">
    <location>
        <begin position="750"/>
        <end position="775"/>
    </location>
</feature>
<keyword evidence="1 6" id="KW-0963">Cytoplasm</keyword>
<keyword evidence="4 6" id="KW-0175">Coiled coil</keyword>
<evidence type="ECO:0000256" key="6">
    <source>
        <dbReference type="HAMAP-Rule" id="MF_01894"/>
    </source>
</evidence>
<keyword evidence="5 6" id="KW-0238">DNA-binding</keyword>
<dbReference type="Gene3D" id="3.40.50.300">
    <property type="entry name" value="P-loop containing nucleotide triphosphate hydrolases"/>
    <property type="match status" value="2"/>
</dbReference>
<protein>
    <recommendedName>
        <fullName evidence="6">Chromosome partition protein Smc</fullName>
    </recommendedName>
</protein>
<evidence type="ECO:0000259" key="8">
    <source>
        <dbReference type="SMART" id="SM00968"/>
    </source>
</evidence>
<dbReference type="HAMAP" id="MF_01894">
    <property type="entry name" value="Smc_prok"/>
    <property type="match status" value="1"/>
</dbReference>
<dbReference type="Pfam" id="PF06470">
    <property type="entry name" value="SMC_hinge"/>
    <property type="match status" value="1"/>
</dbReference>
<dbReference type="NCBIfam" id="TIGR02168">
    <property type="entry name" value="SMC_prok_B"/>
    <property type="match status" value="1"/>
</dbReference>
<feature type="coiled-coil region" evidence="6">
    <location>
        <begin position="678"/>
        <end position="726"/>
    </location>
</feature>
<comment type="similarity">
    <text evidence="6">Belongs to the SMC family.</text>
</comment>
<comment type="subcellular location">
    <subcellularLocation>
        <location evidence="6">Cytoplasm</location>
    </subcellularLocation>
</comment>
<dbReference type="InterPro" id="IPR036277">
    <property type="entry name" value="SMC_hinge_sf"/>
</dbReference>
<dbReference type="InterPro" id="IPR010935">
    <property type="entry name" value="SMC_hinge"/>
</dbReference>
<evidence type="ECO:0000256" key="2">
    <source>
        <dbReference type="ARBA" id="ARBA00022741"/>
    </source>
</evidence>
<reference evidence="9 10" key="1">
    <citation type="submission" date="2022-09" db="EMBL/GenBank/DDBJ databases">
        <authorList>
            <person name="Kop L."/>
        </authorList>
    </citation>
    <scope>NUCLEOTIDE SEQUENCE [LARGE SCALE GENOMIC DNA]</scope>
    <source>
        <strain evidence="9 10">347</strain>
    </source>
</reference>
<evidence type="ECO:0000256" key="7">
    <source>
        <dbReference type="SAM" id="MobiDB-lite"/>
    </source>
</evidence>
<sequence length="1186" mass="134418">MILKQLELSGFKSFADATHLDFTRGFTAVVGPNGCGKSNVSDAIRWVIGEQSSKHLRGSRIADLIFNGSASRKPVHRAEVSMTLSDVPPGLRIANIPNLSEEIKVTRCYHRSGESEFYINQVPCRLKDITDLFLDIGISPKVLTVIEQGNIQDIVTSKPDDRRMWIEEAAGVLKFKARKHEALRKLDAAGQNLDRISDIVQELSRQVESLKRQAAKAERYKQYQSEIKELSLNLFSRKIRRAEKELAEIEQRHQARSEQKVEWNAQASTLETDVEQLKFEIDEMATALNQKKEAVHRLNTAIGKNEHNIELKNGEMQRARQDIESAIGEVESMAAEIEQNEAQCAAQKIEQERLTAEVADRQQARETLQQQYDHTRNRLNELDGEVRQLDRQIMERVHHISRQKNELTALTTRRQGLNDRDQRLANEQNEVTQQLATLTASLQEAETQYRDKAEVFERLQQEQEQLTQQAAGLKQRLEAQEEAAAAARERYLAQNSLLQSLQELRRKFEGFGDGVRALMANGAGNHVQGLREVLVDVVQAPAEFEAAVEAVMGEKLQSMIVDSYNDSVEAIRYLDDNKSGRGSFIPLRPKSTTRPPLYMNGNQGVIGRLSDLIQTREEYRPILDHLLGHVVLVRDLETALHLHGQTEFQGSVVTLKGEVIDDEGLVTGGAQGENDAGLLSRNREMEELSGSVAELKQQMDALQSEAERMETELTELEARVQAGSKAVHAADIERAHRYNEFEQMKKEQTRLEQKRATVDHERTTGRQQLEELGREQQTLTGTVTAAEAEQQQAETLRDQQSRELAVQREELDRQGQESNQLNVLLTSLKGKAENLTLEIKRLGQQRENLAERIARRQEDSRSNTTKIAECEQAIAGYEQAIMEQVREKDELSQAIVHEEEALNEKEDTLDGHEKQARELVKHIQEITEEISQIELKRSETRIQIAHIEEKVWEDFHVSVDEMKSREETDIDEDAVAEELAGLKDKVAKMGEVNLAALSDFQKANERFLFLQKQEDDLAQSILGLHQTIEKIDETTKQLFAETFELVNERFKANFERLFSGGRAELILLDPSEPLESGIDIKASPPGKTMQNIQLLSGGEKAMTAISLLFAILQVRPSPFCLLDEVDAPLDEANVIRFQDMLREMSEKTQFIIITHNQKTMSFADTLYGVTMEERGASKVVSVHLNN</sequence>
<keyword evidence="3 6" id="KW-0067">ATP-binding</keyword>
<name>A0ABM9HHD3_9BACT</name>
<evidence type="ECO:0000313" key="9">
    <source>
        <dbReference type="EMBL" id="CAI2719669.1"/>
    </source>
</evidence>